<feature type="compositionally biased region" description="Basic and acidic residues" evidence="1">
    <location>
        <begin position="329"/>
        <end position="340"/>
    </location>
</feature>
<dbReference type="EMBL" id="OB661076">
    <property type="protein sequence ID" value="CAD7227229.1"/>
    <property type="molecule type" value="Genomic_DNA"/>
</dbReference>
<feature type="compositionally biased region" description="Pro residues" evidence="1">
    <location>
        <begin position="581"/>
        <end position="599"/>
    </location>
</feature>
<gene>
    <name evidence="2" type="ORF">CTOB1V02_LOCUS5137</name>
</gene>
<dbReference type="AlphaFoldDB" id="A0A7R8W941"/>
<feature type="compositionally biased region" description="Polar residues" evidence="1">
    <location>
        <begin position="742"/>
        <end position="764"/>
    </location>
</feature>
<feature type="compositionally biased region" description="Low complexity" evidence="1">
    <location>
        <begin position="395"/>
        <end position="424"/>
    </location>
</feature>
<feature type="compositionally biased region" description="Low complexity" evidence="1">
    <location>
        <begin position="609"/>
        <end position="632"/>
    </location>
</feature>
<proteinExistence type="predicted"/>
<feature type="region of interest" description="Disordered" evidence="1">
    <location>
        <begin position="126"/>
        <end position="765"/>
    </location>
</feature>
<feature type="compositionally biased region" description="Low complexity" evidence="1">
    <location>
        <begin position="451"/>
        <end position="570"/>
    </location>
</feature>
<dbReference type="Pfam" id="PF16207">
    <property type="entry name" value="RAWUL"/>
    <property type="match status" value="1"/>
</dbReference>
<feature type="compositionally biased region" description="Polar residues" evidence="1">
    <location>
        <begin position="227"/>
        <end position="241"/>
    </location>
</feature>
<feature type="compositionally biased region" description="Low complexity" evidence="1">
    <location>
        <begin position="362"/>
        <end position="371"/>
    </location>
</feature>
<feature type="compositionally biased region" description="Polar residues" evidence="1">
    <location>
        <begin position="274"/>
        <end position="284"/>
    </location>
</feature>
<feature type="compositionally biased region" description="Basic and acidic residues" evidence="1">
    <location>
        <begin position="789"/>
        <end position="798"/>
    </location>
</feature>
<protein>
    <submittedName>
        <fullName evidence="2">Uncharacterized protein</fullName>
    </submittedName>
</protein>
<dbReference type="OrthoDB" id="1305878at2759"/>
<feature type="compositionally biased region" description="Polar residues" evidence="1">
    <location>
        <begin position="170"/>
        <end position="183"/>
    </location>
</feature>
<sequence length="866" mass="92324">MRGRDTTDLAPEKRGEVVDYRFLAPEEIVCISLEYYEPYLRCPAALTVAHLKKFIRMKFELIPENPVDIIYREECLPSEYSLMDVAFIYSWKKREPMRLFYRIMRRMWTGKRIRLFVRKAAEIEAPKKECQNSRSNEAPPSTEKEASSTQNEKTVLPREKSGKRVERSTTESISGKHSSGSVNQKREASPKESSQPPAKCARIEPSSGATAVKSKPKESKDKPAINSAVNSHTNSAKTPTTLPDKCNGKIVPKSVPVTTTSSSSVKVSLPKSSNTKTSALSVTTSPSDRSPSPVSKKPPKSPKKGTGTQTIVSIVQTSSNRFIQLPSRSSEDKQATHFTEKVLQPNKIRVPAVPLPSPPSSGPSSTHSVASQTESLGKPFGSLLTAMRPSLTMKSNAPVTTATSNTSSTMSKPPAASPAVKVPANASLKVPPPAPVQSSSAKVPLPASIPKTLATSTSTVASSTATKASSVTSNKSSSTTTTTTSSKAKIPTTPQQAPSPAPSSRKVPSPAPSSRQVPSPAPSSRQVSSPAPSSRQVPSPAPSSRQVPSPAPSSRQAPSPAPSSRHASSPGPDPRHASSPAPSPRHPTPPKAKGPPPDLIPISEFNRQRSPSSPSVSHRSSTSTPPSPSQRSTPDKNTGGGKRPNNGMVMSSGPQQMGPGSYHPFRPTPPQPIPPSLTPYSFFPSMLPQHSPHLNGPPPPQSYPGRGRPSLNKQKQRTPPPQPFPMGLPPMGPPTSLPMPSNGLSTPRSSASCSRTSPTPSLANLHQYKSPLHNRIHELIKQQQIRQLANRERARASQESRTIPNPSLVRNQSEIRLTPPTGNGGQPGLSMFNGHGLPPGLASAAAAAQLRQSLVAAYERELSKVS</sequence>
<name>A0A7R8W941_9CRUS</name>
<evidence type="ECO:0000313" key="2">
    <source>
        <dbReference type="EMBL" id="CAD7227229.1"/>
    </source>
</evidence>
<evidence type="ECO:0000256" key="1">
    <source>
        <dbReference type="SAM" id="MobiDB-lite"/>
    </source>
</evidence>
<feature type="compositionally biased region" description="Pro residues" evidence="1">
    <location>
        <begin position="666"/>
        <end position="677"/>
    </location>
</feature>
<dbReference type="Gene3D" id="3.10.20.90">
    <property type="entry name" value="Phosphatidylinositol 3-kinase Catalytic Subunit, Chain A, domain 1"/>
    <property type="match status" value="1"/>
</dbReference>
<organism evidence="2">
    <name type="scientific">Cyprideis torosa</name>
    <dbReference type="NCBI Taxonomy" id="163714"/>
    <lineage>
        <taxon>Eukaryota</taxon>
        <taxon>Metazoa</taxon>
        <taxon>Ecdysozoa</taxon>
        <taxon>Arthropoda</taxon>
        <taxon>Crustacea</taxon>
        <taxon>Oligostraca</taxon>
        <taxon>Ostracoda</taxon>
        <taxon>Podocopa</taxon>
        <taxon>Podocopida</taxon>
        <taxon>Cytherocopina</taxon>
        <taxon>Cytheroidea</taxon>
        <taxon>Cytherideidae</taxon>
        <taxon>Cyprideis</taxon>
    </lineage>
</organism>
<feature type="compositionally biased region" description="Polar residues" evidence="1">
    <location>
        <begin position="799"/>
        <end position="809"/>
    </location>
</feature>
<feature type="compositionally biased region" description="Polar residues" evidence="1">
    <location>
        <begin position="306"/>
        <end position="328"/>
    </location>
</feature>
<dbReference type="CDD" id="cd17082">
    <property type="entry name" value="RAWUL_PCGF2_like"/>
    <property type="match status" value="1"/>
</dbReference>
<feature type="compositionally biased region" description="Pro residues" evidence="1">
    <location>
        <begin position="718"/>
        <end position="737"/>
    </location>
</feature>
<reference evidence="2" key="1">
    <citation type="submission" date="2020-11" db="EMBL/GenBank/DDBJ databases">
        <authorList>
            <person name="Tran Van P."/>
        </authorList>
    </citation>
    <scope>NUCLEOTIDE SEQUENCE</scope>
</reference>
<accession>A0A7R8W941</accession>
<feature type="compositionally biased region" description="Low complexity" evidence="1">
    <location>
        <begin position="251"/>
        <end position="273"/>
    </location>
</feature>
<dbReference type="InterPro" id="IPR032443">
    <property type="entry name" value="RAWUL"/>
</dbReference>
<feature type="compositionally biased region" description="Low complexity" evidence="1">
    <location>
        <begin position="285"/>
        <end position="295"/>
    </location>
</feature>
<feature type="compositionally biased region" description="Basic and acidic residues" evidence="1">
    <location>
        <begin position="155"/>
        <end position="169"/>
    </location>
</feature>
<feature type="region of interest" description="Disordered" evidence="1">
    <location>
        <begin position="789"/>
        <end position="809"/>
    </location>
</feature>